<organism evidence="1 2">
    <name type="scientific">Catenulispora subtropica</name>
    <dbReference type="NCBI Taxonomy" id="450798"/>
    <lineage>
        <taxon>Bacteria</taxon>
        <taxon>Bacillati</taxon>
        <taxon>Actinomycetota</taxon>
        <taxon>Actinomycetes</taxon>
        <taxon>Catenulisporales</taxon>
        <taxon>Catenulisporaceae</taxon>
        <taxon>Catenulispora</taxon>
    </lineage>
</organism>
<name>A0ABN2QQT6_9ACTN</name>
<sequence>MRSAIPVGGDAAVDAALVSLIEVLTAPHVPDRSDHAGWAALLPDWLLRRFATPATREQKLAWLEQWRRMSPERQAAAEAERGWELGQWLYWVLGAGGLWRLAGYDHAAPGGGLRVVLEHDDDPFPQAALTWMIDVAGGEAGEAVPLT</sequence>
<gene>
    <name evidence="1" type="ORF">GCM10009838_10810</name>
</gene>
<accession>A0ABN2QQT6</accession>
<evidence type="ECO:0000313" key="2">
    <source>
        <dbReference type="Proteomes" id="UP001499854"/>
    </source>
</evidence>
<protein>
    <submittedName>
        <fullName evidence="1">Uncharacterized protein</fullName>
    </submittedName>
</protein>
<evidence type="ECO:0000313" key="1">
    <source>
        <dbReference type="EMBL" id="GAA1956721.1"/>
    </source>
</evidence>
<dbReference type="Proteomes" id="UP001499854">
    <property type="component" value="Unassembled WGS sequence"/>
</dbReference>
<proteinExistence type="predicted"/>
<comment type="caution">
    <text evidence="1">The sequence shown here is derived from an EMBL/GenBank/DDBJ whole genome shotgun (WGS) entry which is preliminary data.</text>
</comment>
<keyword evidence="2" id="KW-1185">Reference proteome</keyword>
<reference evidence="1 2" key="1">
    <citation type="journal article" date="2019" name="Int. J. Syst. Evol. Microbiol.">
        <title>The Global Catalogue of Microorganisms (GCM) 10K type strain sequencing project: providing services to taxonomists for standard genome sequencing and annotation.</title>
        <authorList>
            <consortium name="The Broad Institute Genomics Platform"/>
            <consortium name="The Broad Institute Genome Sequencing Center for Infectious Disease"/>
            <person name="Wu L."/>
            <person name="Ma J."/>
        </authorList>
    </citation>
    <scope>NUCLEOTIDE SEQUENCE [LARGE SCALE GENOMIC DNA]</scope>
    <source>
        <strain evidence="1 2">JCM 16013</strain>
    </source>
</reference>
<dbReference type="EMBL" id="BAAAQM010000004">
    <property type="protein sequence ID" value="GAA1956721.1"/>
    <property type="molecule type" value="Genomic_DNA"/>
</dbReference>
<dbReference type="RefSeq" id="WP_344655801.1">
    <property type="nucleotide sequence ID" value="NZ_BAAAQM010000004.1"/>
</dbReference>